<dbReference type="SUPFAM" id="SSF52540">
    <property type="entry name" value="P-loop containing nucleoside triphosphate hydrolases"/>
    <property type="match status" value="1"/>
</dbReference>
<proteinExistence type="predicted"/>
<dbReference type="EMBL" id="CAFBNC010000028">
    <property type="protein sequence ID" value="CAB4932725.1"/>
    <property type="molecule type" value="Genomic_DNA"/>
</dbReference>
<protein>
    <submittedName>
        <fullName evidence="1">Unannotated protein</fullName>
    </submittedName>
</protein>
<reference evidence="1" key="1">
    <citation type="submission" date="2020-05" db="EMBL/GenBank/DDBJ databases">
        <authorList>
            <person name="Chiriac C."/>
            <person name="Salcher M."/>
            <person name="Ghai R."/>
            <person name="Kavagutti S V."/>
        </authorList>
    </citation>
    <scope>NUCLEOTIDE SEQUENCE</scope>
</reference>
<dbReference type="InterPro" id="IPR027417">
    <property type="entry name" value="P-loop_NTPase"/>
</dbReference>
<evidence type="ECO:0000313" key="1">
    <source>
        <dbReference type="EMBL" id="CAB4323910.1"/>
    </source>
</evidence>
<gene>
    <name evidence="1" type="ORF">UFOPK1392_01672</name>
    <name evidence="2" type="ORF">UFOPK3733_00770</name>
</gene>
<dbReference type="AlphaFoldDB" id="A0A6J5YCN1"/>
<accession>A0A6J5YCN1</accession>
<sequence length="227" mass="23590">MATISCWSAKGGSGTTVVAIALATMRGREPESGGSLLVDLAGDCPSALGLPEPSGPGVSEWLTAGGEVPPDALRRLEIEVSPDISLLSLGRTAMEGVASPDRVQQLLEQLALDPRDTIFDLGRVTTGAGLIMEPLARLAAGADQSLLVTRACFLSLRRALASPVRPTGIVLVTEEGRALGRREVEDILGVPVIAEVPLDSSVARAVDAGTLGMRMPRGLERSLRHAA</sequence>
<dbReference type="EMBL" id="CAEMXZ010000083">
    <property type="protein sequence ID" value="CAB4323910.1"/>
    <property type="molecule type" value="Genomic_DNA"/>
</dbReference>
<dbReference type="Gene3D" id="3.40.50.300">
    <property type="entry name" value="P-loop containing nucleotide triphosphate hydrolases"/>
    <property type="match status" value="1"/>
</dbReference>
<name>A0A6J5YCN1_9ZZZZ</name>
<evidence type="ECO:0000313" key="2">
    <source>
        <dbReference type="EMBL" id="CAB4932725.1"/>
    </source>
</evidence>
<organism evidence="1">
    <name type="scientific">freshwater metagenome</name>
    <dbReference type="NCBI Taxonomy" id="449393"/>
    <lineage>
        <taxon>unclassified sequences</taxon>
        <taxon>metagenomes</taxon>
        <taxon>ecological metagenomes</taxon>
    </lineage>
</organism>